<evidence type="ECO:0000313" key="8">
    <source>
        <dbReference type="Proteomes" id="UP000013827"/>
    </source>
</evidence>
<dbReference type="PANTHER" id="PTHR11266">
    <property type="entry name" value="PEROXISOMAL MEMBRANE PROTEIN 2, PXMP2 MPV17"/>
    <property type="match status" value="1"/>
</dbReference>
<name>A0A0D3ITC0_EMIH1</name>
<protein>
    <submittedName>
        <fullName evidence="7">Uncharacterized protein</fullName>
    </submittedName>
</protein>
<dbReference type="InterPro" id="IPR007248">
    <property type="entry name" value="Mpv17_PMP22"/>
</dbReference>
<dbReference type="HOGENOM" id="CLU_1386450_0_0_1"/>
<evidence type="ECO:0000256" key="4">
    <source>
        <dbReference type="ARBA" id="ARBA00022989"/>
    </source>
</evidence>
<accession>A0A0D3ITC0</accession>
<evidence type="ECO:0000256" key="1">
    <source>
        <dbReference type="ARBA" id="ARBA00004141"/>
    </source>
</evidence>
<evidence type="ECO:0000256" key="2">
    <source>
        <dbReference type="ARBA" id="ARBA00006824"/>
    </source>
</evidence>
<dbReference type="EnsemblProtists" id="EOD14505">
    <property type="protein sequence ID" value="EOD14505"/>
    <property type="gene ID" value="EMIHUDRAFT_461485"/>
</dbReference>
<organism evidence="7 8">
    <name type="scientific">Emiliania huxleyi (strain CCMP1516)</name>
    <dbReference type="NCBI Taxonomy" id="280463"/>
    <lineage>
        <taxon>Eukaryota</taxon>
        <taxon>Haptista</taxon>
        <taxon>Haptophyta</taxon>
        <taxon>Prymnesiophyceae</taxon>
        <taxon>Isochrysidales</taxon>
        <taxon>Noelaerhabdaceae</taxon>
        <taxon>Emiliania</taxon>
    </lineage>
</organism>
<keyword evidence="5 6" id="KW-0472">Membrane</keyword>
<evidence type="ECO:0000256" key="5">
    <source>
        <dbReference type="ARBA" id="ARBA00023136"/>
    </source>
</evidence>
<dbReference type="RefSeq" id="XP_005766934.1">
    <property type="nucleotide sequence ID" value="XM_005766877.1"/>
</dbReference>
<dbReference type="KEGG" id="ehx:EMIHUDRAFT_461485"/>
<feature type="transmembrane region" description="Helical" evidence="6">
    <location>
        <begin position="107"/>
        <end position="127"/>
    </location>
</feature>
<comment type="similarity">
    <text evidence="2 6">Belongs to the peroxisomal membrane protein PXMP2/4 family.</text>
</comment>
<evidence type="ECO:0000256" key="6">
    <source>
        <dbReference type="RuleBase" id="RU363053"/>
    </source>
</evidence>
<reference evidence="8" key="1">
    <citation type="journal article" date="2013" name="Nature">
        <title>Pan genome of the phytoplankton Emiliania underpins its global distribution.</title>
        <authorList>
            <person name="Read B.A."/>
            <person name="Kegel J."/>
            <person name="Klute M.J."/>
            <person name="Kuo A."/>
            <person name="Lefebvre S.C."/>
            <person name="Maumus F."/>
            <person name="Mayer C."/>
            <person name="Miller J."/>
            <person name="Monier A."/>
            <person name="Salamov A."/>
            <person name="Young J."/>
            <person name="Aguilar M."/>
            <person name="Claverie J.M."/>
            <person name="Frickenhaus S."/>
            <person name="Gonzalez K."/>
            <person name="Herman E.K."/>
            <person name="Lin Y.C."/>
            <person name="Napier J."/>
            <person name="Ogata H."/>
            <person name="Sarno A.F."/>
            <person name="Shmutz J."/>
            <person name="Schroeder D."/>
            <person name="de Vargas C."/>
            <person name="Verret F."/>
            <person name="von Dassow P."/>
            <person name="Valentin K."/>
            <person name="Van de Peer Y."/>
            <person name="Wheeler G."/>
            <person name="Dacks J.B."/>
            <person name="Delwiche C.F."/>
            <person name="Dyhrman S.T."/>
            <person name="Glockner G."/>
            <person name="John U."/>
            <person name="Richards T."/>
            <person name="Worden A.Z."/>
            <person name="Zhang X."/>
            <person name="Grigoriev I.V."/>
            <person name="Allen A.E."/>
            <person name="Bidle K."/>
            <person name="Borodovsky M."/>
            <person name="Bowler C."/>
            <person name="Brownlee C."/>
            <person name="Cock J.M."/>
            <person name="Elias M."/>
            <person name="Gladyshev V.N."/>
            <person name="Groth M."/>
            <person name="Guda C."/>
            <person name="Hadaegh A."/>
            <person name="Iglesias-Rodriguez M.D."/>
            <person name="Jenkins J."/>
            <person name="Jones B.M."/>
            <person name="Lawson T."/>
            <person name="Leese F."/>
            <person name="Lindquist E."/>
            <person name="Lobanov A."/>
            <person name="Lomsadze A."/>
            <person name="Malik S.B."/>
            <person name="Marsh M.E."/>
            <person name="Mackinder L."/>
            <person name="Mock T."/>
            <person name="Mueller-Roeber B."/>
            <person name="Pagarete A."/>
            <person name="Parker M."/>
            <person name="Probert I."/>
            <person name="Quesneville H."/>
            <person name="Raines C."/>
            <person name="Rensing S.A."/>
            <person name="Riano-Pachon D.M."/>
            <person name="Richier S."/>
            <person name="Rokitta S."/>
            <person name="Shiraiwa Y."/>
            <person name="Soanes D.M."/>
            <person name="van der Giezen M."/>
            <person name="Wahlund T.M."/>
            <person name="Williams B."/>
            <person name="Wilson W."/>
            <person name="Wolfe G."/>
            <person name="Wurch L.L."/>
        </authorList>
    </citation>
    <scope>NUCLEOTIDE SEQUENCE</scope>
</reference>
<comment type="subcellular location">
    <subcellularLocation>
        <location evidence="1">Membrane</location>
        <topology evidence="1">Multi-pass membrane protein</topology>
    </subcellularLocation>
</comment>
<keyword evidence="4 6" id="KW-1133">Transmembrane helix</keyword>
<dbReference type="GeneID" id="17260647"/>
<dbReference type="GO" id="GO:0005737">
    <property type="term" value="C:cytoplasm"/>
    <property type="evidence" value="ECO:0007669"/>
    <property type="project" value="TreeGrafter"/>
</dbReference>
<evidence type="ECO:0000313" key="7">
    <source>
        <dbReference type="EnsemblProtists" id="EOD14505"/>
    </source>
</evidence>
<evidence type="ECO:0000256" key="3">
    <source>
        <dbReference type="ARBA" id="ARBA00022692"/>
    </source>
</evidence>
<dbReference type="Pfam" id="PF04117">
    <property type="entry name" value="Mpv17_PMP22"/>
    <property type="match status" value="1"/>
</dbReference>
<dbReference type="OMA" id="VACETCF"/>
<dbReference type="GO" id="GO:0016020">
    <property type="term" value="C:membrane"/>
    <property type="evidence" value="ECO:0007669"/>
    <property type="project" value="UniProtKB-SubCell"/>
</dbReference>
<dbReference type="PaxDb" id="2903-EOD14505"/>
<reference evidence="7" key="2">
    <citation type="submission" date="2024-10" db="UniProtKB">
        <authorList>
            <consortium name="EnsemblProtists"/>
        </authorList>
    </citation>
    <scope>IDENTIFICATION</scope>
</reference>
<dbReference type="Proteomes" id="UP000013827">
    <property type="component" value="Unassembled WGS sequence"/>
</dbReference>
<keyword evidence="8" id="KW-1185">Reference proteome</keyword>
<feature type="transmembrane region" description="Helical" evidence="6">
    <location>
        <begin position="164"/>
        <end position="185"/>
    </location>
</feature>
<dbReference type="eggNOG" id="ENOG502S3KH">
    <property type="taxonomic scope" value="Eukaryota"/>
</dbReference>
<dbReference type="AlphaFoldDB" id="A0A0D3ITC0"/>
<dbReference type="PANTHER" id="PTHR11266:SF17">
    <property type="entry name" value="PROTEIN MPV17"/>
    <property type="match status" value="1"/>
</dbReference>
<proteinExistence type="inferred from homology"/>
<keyword evidence="3 6" id="KW-0812">Transmembrane</keyword>
<sequence>MLNTALASVGHSSAPLLLTLYDQALTSHPLETRVATAASLAFAGDAVAQWSQSRSYDARRGVSFVACETCFRGILQPPILLWVVATFAGRLATAKRVAVNQFVVSPLVYFPLFWLCTGVIQGLSLGETVSRARAGFRKLYSRSLLYWLPVQCVQFSLVPQRYKVVFLSVAGLLWTTLLSVVAGSVQRWRQQRHPAGD</sequence>